<feature type="compositionally biased region" description="Pro residues" evidence="1">
    <location>
        <begin position="1"/>
        <end position="16"/>
    </location>
</feature>
<dbReference type="GO" id="GO:0031124">
    <property type="term" value="P:mRNA 3'-end processing"/>
    <property type="evidence" value="ECO:0007669"/>
    <property type="project" value="InterPro"/>
</dbReference>
<keyword evidence="2" id="KW-0472">Membrane</keyword>
<dbReference type="PANTHER" id="PTHR15921:SF3">
    <property type="entry name" value="PRE-MRNA CLEAVAGE COMPLEX 2 PROTEIN PCF11"/>
    <property type="match status" value="1"/>
</dbReference>
<evidence type="ECO:0000259" key="3">
    <source>
        <dbReference type="Pfam" id="PF11526"/>
    </source>
</evidence>
<feature type="compositionally biased region" description="Low complexity" evidence="1">
    <location>
        <begin position="17"/>
        <end position="26"/>
    </location>
</feature>
<feature type="domain" description="Pcf11 Clp1-ID" evidence="3">
    <location>
        <begin position="192"/>
        <end position="227"/>
    </location>
</feature>
<proteinExistence type="predicted"/>
<dbReference type="InterPro" id="IPR045154">
    <property type="entry name" value="PCF11-like"/>
</dbReference>
<dbReference type="GO" id="GO:0000993">
    <property type="term" value="F:RNA polymerase II complex binding"/>
    <property type="evidence" value="ECO:0007669"/>
    <property type="project" value="InterPro"/>
</dbReference>
<name>A0A131Z062_RHIAP</name>
<dbReference type="GO" id="GO:0006369">
    <property type="term" value="P:termination of RNA polymerase II transcription"/>
    <property type="evidence" value="ECO:0007669"/>
    <property type="project" value="InterPro"/>
</dbReference>
<feature type="transmembrane region" description="Helical" evidence="2">
    <location>
        <begin position="364"/>
        <end position="385"/>
    </location>
</feature>
<dbReference type="AlphaFoldDB" id="A0A131Z062"/>
<accession>A0A131Z062</accession>
<sequence length="484" mass="54296">MQPPMQQPLQQPPTQPPALQSAVQQPPLQPPAMPQMPAATLPSPFPAVQADEHMHQQPSQAPTAAPAPPAALDVNVGELFSKLVAAGILKQSTGNGNAAGSQSAEQYQSMGGHLQKKKRRRPRGEHTRQEPKKPIEGIPLLSFSRTDQLKIKHPSVINALHVGTQCASCGLRFTDEKCEKYRQHLDWHFRANRRDKDGARKAFSRKWFYEVEDWIQFEEIEDLEERARSFFEQQATVEQDQSSNSPTAVKSVPASGDETGNTCAVCEEAFQLFWAEEEEQWHFKDAIRIENKVYHPACYEDFKRVNFCFLLLELALLSLQYISDNVKVSSKLSKQLYSSQPTCASIPAAVESGRMKSLVAVPHLLSHFYLCFSFIAFLKLAIIFLQAENAVASNEANKKMPWLMSTAESLLAGSAKARMRRDQLAFEHLLVHSKPRNWQGSLAVPCSLGYFYLFLFLHICIHASSNAKTVINVISATFFHHLSV</sequence>
<dbReference type="Pfam" id="PF23228">
    <property type="entry name" value="zf_PCFS4"/>
    <property type="match status" value="1"/>
</dbReference>
<evidence type="ECO:0000256" key="2">
    <source>
        <dbReference type="SAM" id="Phobius"/>
    </source>
</evidence>
<dbReference type="GO" id="GO:0003729">
    <property type="term" value="F:mRNA binding"/>
    <property type="evidence" value="ECO:0007669"/>
    <property type="project" value="InterPro"/>
</dbReference>
<dbReference type="EMBL" id="GEDV01004417">
    <property type="protein sequence ID" value="JAP84140.1"/>
    <property type="molecule type" value="Transcribed_RNA"/>
</dbReference>
<evidence type="ECO:0000259" key="4">
    <source>
        <dbReference type="Pfam" id="PF23228"/>
    </source>
</evidence>
<evidence type="ECO:0000256" key="1">
    <source>
        <dbReference type="SAM" id="MobiDB-lite"/>
    </source>
</evidence>
<feature type="region of interest" description="Disordered" evidence="1">
    <location>
        <begin position="236"/>
        <end position="258"/>
    </location>
</feature>
<feature type="region of interest" description="Disordered" evidence="1">
    <location>
        <begin position="93"/>
        <end position="134"/>
    </location>
</feature>
<reference evidence="5" key="1">
    <citation type="journal article" date="2016" name="Ticks Tick Borne Dis.">
        <title>De novo assembly and annotation of the salivary gland transcriptome of Rhipicephalus appendiculatus male and female ticks during blood feeding.</title>
        <authorList>
            <person name="de Castro M.H."/>
            <person name="de Klerk D."/>
            <person name="Pienaar R."/>
            <person name="Latif A.A."/>
            <person name="Rees D.J."/>
            <person name="Mans B.J."/>
        </authorList>
    </citation>
    <scope>NUCLEOTIDE SEQUENCE</scope>
    <source>
        <tissue evidence="5">Salivary glands</tissue>
    </source>
</reference>
<feature type="compositionally biased region" description="Basic residues" evidence="1">
    <location>
        <begin position="114"/>
        <end position="123"/>
    </location>
</feature>
<dbReference type="PANTHER" id="PTHR15921">
    <property type="entry name" value="PRE-MRNA CLEAVAGE COMPLEX II"/>
    <property type="match status" value="1"/>
</dbReference>
<feature type="domain" description="PCFS4-like zinc finger" evidence="4">
    <location>
        <begin position="252"/>
        <end position="292"/>
    </location>
</feature>
<feature type="transmembrane region" description="Helical" evidence="2">
    <location>
        <begin position="442"/>
        <end position="461"/>
    </location>
</feature>
<dbReference type="GO" id="GO:0005849">
    <property type="term" value="C:mRNA cleavage factor complex"/>
    <property type="evidence" value="ECO:0007669"/>
    <property type="project" value="InterPro"/>
</dbReference>
<dbReference type="GO" id="GO:0005737">
    <property type="term" value="C:cytoplasm"/>
    <property type="evidence" value="ECO:0007669"/>
    <property type="project" value="TreeGrafter"/>
</dbReference>
<dbReference type="InterPro" id="IPR057242">
    <property type="entry name" value="PCFS4-like"/>
</dbReference>
<feature type="compositionally biased region" description="Polar residues" evidence="1">
    <location>
        <begin position="236"/>
        <end position="248"/>
    </location>
</feature>
<keyword evidence="2" id="KW-1133">Transmembrane helix</keyword>
<evidence type="ECO:0000313" key="5">
    <source>
        <dbReference type="EMBL" id="JAP84140.1"/>
    </source>
</evidence>
<organism evidence="5">
    <name type="scientific">Rhipicephalus appendiculatus</name>
    <name type="common">Brown ear tick</name>
    <dbReference type="NCBI Taxonomy" id="34631"/>
    <lineage>
        <taxon>Eukaryota</taxon>
        <taxon>Metazoa</taxon>
        <taxon>Ecdysozoa</taxon>
        <taxon>Arthropoda</taxon>
        <taxon>Chelicerata</taxon>
        <taxon>Arachnida</taxon>
        <taxon>Acari</taxon>
        <taxon>Parasitiformes</taxon>
        <taxon>Ixodida</taxon>
        <taxon>Ixodoidea</taxon>
        <taxon>Ixodidae</taxon>
        <taxon>Rhipicephalinae</taxon>
        <taxon>Rhipicephalus</taxon>
        <taxon>Rhipicephalus</taxon>
    </lineage>
</organism>
<feature type="compositionally biased region" description="Polar residues" evidence="1">
    <location>
        <begin position="93"/>
        <end position="109"/>
    </location>
</feature>
<feature type="compositionally biased region" description="Basic and acidic residues" evidence="1">
    <location>
        <begin position="124"/>
        <end position="134"/>
    </location>
</feature>
<dbReference type="Pfam" id="PF11526">
    <property type="entry name" value="Pfc11_Clp1_ID"/>
    <property type="match status" value="1"/>
</dbReference>
<feature type="region of interest" description="Disordered" evidence="1">
    <location>
        <begin position="1"/>
        <end position="70"/>
    </location>
</feature>
<dbReference type="InterPro" id="IPR021605">
    <property type="entry name" value="Pcf11_Clp1-ID"/>
</dbReference>
<protein>
    <submittedName>
        <fullName evidence="5">Pre-mRNA cleavage complex 2 protein Pcf11</fullName>
    </submittedName>
</protein>
<keyword evidence="2" id="KW-0812">Transmembrane</keyword>